<dbReference type="OrthoDB" id="6779830at2759"/>
<dbReference type="EMBL" id="SNRW01037472">
    <property type="protein sequence ID" value="KAA6353768.1"/>
    <property type="molecule type" value="Genomic_DNA"/>
</dbReference>
<evidence type="ECO:0000313" key="3">
    <source>
        <dbReference type="Proteomes" id="UP000324800"/>
    </source>
</evidence>
<dbReference type="AlphaFoldDB" id="A0A5J4T6H4"/>
<sequence>MVKIRGTKDVNERSLLIIDGHLTHLEPCILQKCIENRIDVISLPAHSSIITQPCDNGINKDFKRGLKEIMIDSSADPKIRRQQLVKGIIKGIENVRKQDKIQEAWQKTGLYPFSKHVLDKLPHIYIQKQNSSPNKLDEIRKMVKQLYKKEIRKVLKDDALEELDDEDTTND</sequence>
<gene>
    <name evidence="2" type="ORF">EZS28_050705</name>
</gene>
<organism evidence="2 3">
    <name type="scientific">Streblomastix strix</name>
    <dbReference type="NCBI Taxonomy" id="222440"/>
    <lineage>
        <taxon>Eukaryota</taxon>
        <taxon>Metamonada</taxon>
        <taxon>Preaxostyla</taxon>
        <taxon>Oxymonadida</taxon>
        <taxon>Streblomastigidae</taxon>
        <taxon>Streblomastix</taxon>
    </lineage>
</organism>
<proteinExistence type="predicted"/>
<name>A0A5J4T6H4_9EUKA</name>
<feature type="domain" description="DDE-1" evidence="1">
    <location>
        <begin position="8"/>
        <end position="78"/>
    </location>
</feature>
<feature type="non-terminal residue" evidence="2">
    <location>
        <position position="171"/>
    </location>
</feature>
<dbReference type="Proteomes" id="UP000324800">
    <property type="component" value="Unassembled WGS sequence"/>
</dbReference>
<protein>
    <recommendedName>
        <fullName evidence="1">DDE-1 domain-containing protein</fullName>
    </recommendedName>
</protein>
<accession>A0A5J4T6H4</accession>
<evidence type="ECO:0000259" key="1">
    <source>
        <dbReference type="Pfam" id="PF03184"/>
    </source>
</evidence>
<dbReference type="InterPro" id="IPR004875">
    <property type="entry name" value="DDE_SF_endonuclease_dom"/>
</dbReference>
<reference evidence="2 3" key="1">
    <citation type="submission" date="2019-03" db="EMBL/GenBank/DDBJ databases">
        <title>Single cell metagenomics reveals metabolic interactions within the superorganism composed of flagellate Streblomastix strix and complex community of Bacteroidetes bacteria on its surface.</title>
        <authorList>
            <person name="Treitli S.C."/>
            <person name="Kolisko M."/>
            <person name="Husnik F."/>
            <person name="Keeling P."/>
            <person name="Hampl V."/>
        </authorList>
    </citation>
    <scope>NUCLEOTIDE SEQUENCE [LARGE SCALE GENOMIC DNA]</scope>
    <source>
        <strain evidence="2">ST1C</strain>
    </source>
</reference>
<comment type="caution">
    <text evidence="2">The sequence shown here is derived from an EMBL/GenBank/DDBJ whole genome shotgun (WGS) entry which is preliminary data.</text>
</comment>
<dbReference type="Pfam" id="PF03184">
    <property type="entry name" value="DDE_1"/>
    <property type="match status" value="1"/>
</dbReference>
<dbReference type="GO" id="GO:0003676">
    <property type="term" value="F:nucleic acid binding"/>
    <property type="evidence" value="ECO:0007669"/>
    <property type="project" value="InterPro"/>
</dbReference>
<evidence type="ECO:0000313" key="2">
    <source>
        <dbReference type="EMBL" id="KAA6353768.1"/>
    </source>
</evidence>